<evidence type="ECO:0000313" key="3">
    <source>
        <dbReference type="EMBL" id="KAK4501074.1"/>
    </source>
</evidence>
<comment type="caution">
    <text evidence="3">The sequence shown here is derived from an EMBL/GenBank/DDBJ whole genome shotgun (WGS) entry which is preliminary data.</text>
</comment>
<dbReference type="PROSITE" id="PS51819">
    <property type="entry name" value="VOC"/>
    <property type="match status" value="1"/>
</dbReference>
<organism evidence="3 4">
    <name type="scientific">Zasmidium cellare</name>
    <name type="common">Wine cellar mold</name>
    <name type="synonym">Racodium cellare</name>
    <dbReference type="NCBI Taxonomy" id="395010"/>
    <lineage>
        <taxon>Eukaryota</taxon>
        <taxon>Fungi</taxon>
        <taxon>Dikarya</taxon>
        <taxon>Ascomycota</taxon>
        <taxon>Pezizomycotina</taxon>
        <taxon>Dothideomycetes</taxon>
        <taxon>Dothideomycetidae</taxon>
        <taxon>Mycosphaerellales</taxon>
        <taxon>Mycosphaerellaceae</taxon>
        <taxon>Zasmidium</taxon>
    </lineage>
</organism>
<protein>
    <recommendedName>
        <fullName evidence="2">VOC domain-containing protein</fullName>
    </recommendedName>
</protein>
<dbReference type="PROSITE" id="PS00934">
    <property type="entry name" value="GLYOXALASE_I_1"/>
    <property type="match status" value="1"/>
</dbReference>
<dbReference type="InterPro" id="IPR004360">
    <property type="entry name" value="Glyas_Fos-R_dOase_dom"/>
</dbReference>
<dbReference type="InterPro" id="IPR037523">
    <property type="entry name" value="VOC_core"/>
</dbReference>
<dbReference type="Gene3D" id="3.10.180.10">
    <property type="entry name" value="2,3-Dihydroxybiphenyl 1,2-Dioxygenase, domain 1"/>
    <property type="match status" value="1"/>
</dbReference>
<reference evidence="3 4" key="1">
    <citation type="journal article" date="2023" name="G3 (Bethesda)">
        <title>A chromosome-level genome assembly of Zasmidium syzygii isolated from banana leaves.</title>
        <authorList>
            <person name="van Westerhoven A.C."/>
            <person name="Mehrabi R."/>
            <person name="Talebi R."/>
            <person name="Steentjes M.B.F."/>
            <person name="Corcolon B."/>
            <person name="Chong P.A."/>
            <person name="Kema G.H.J."/>
            <person name="Seidl M.F."/>
        </authorList>
    </citation>
    <scope>NUCLEOTIDE SEQUENCE [LARGE SCALE GENOMIC DNA]</scope>
    <source>
        <strain evidence="3 4">P124</strain>
    </source>
</reference>
<keyword evidence="1" id="KW-0479">Metal-binding</keyword>
<gene>
    <name evidence="3" type="ORF">PRZ48_006880</name>
</gene>
<dbReference type="SUPFAM" id="SSF54593">
    <property type="entry name" value="Glyoxalase/Bleomycin resistance protein/Dihydroxybiphenyl dioxygenase"/>
    <property type="match status" value="1"/>
</dbReference>
<dbReference type="EMBL" id="JAXOVC010000005">
    <property type="protein sequence ID" value="KAK4501074.1"/>
    <property type="molecule type" value="Genomic_DNA"/>
</dbReference>
<sequence length="151" mass="17630">MSNAPTLGGIHHIKLPVTSIEQTLPFYTDILGLKRIAAYDHINKQGERFAVILESNHRGVPMLVELRKNPQQAEKQRHTNPIVWAVSKRDDLDVWRDWLEKEEVKCSKVFTGIKGWVLCALDPDEKMVRLYCDEPHEMTTDYDVDEFWLRD</sequence>
<dbReference type="InterPro" id="IPR018146">
    <property type="entry name" value="Glyoxalase_1_CS"/>
</dbReference>
<dbReference type="Pfam" id="PF00903">
    <property type="entry name" value="Glyoxalase"/>
    <property type="match status" value="1"/>
</dbReference>
<keyword evidence="4" id="KW-1185">Reference proteome</keyword>
<evidence type="ECO:0000259" key="2">
    <source>
        <dbReference type="PROSITE" id="PS51819"/>
    </source>
</evidence>
<feature type="domain" description="VOC" evidence="2">
    <location>
        <begin position="9"/>
        <end position="133"/>
    </location>
</feature>
<evidence type="ECO:0000256" key="1">
    <source>
        <dbReference type="ARBA" id="ARBA00022723"/>
    </source>
</evidence>
<accession>A0ABR0EI76</accession>
<dbReference type="Proteomes" id="UP001305779">
    <property type="component" value="Unassembled WGS sequence"/>
</dbReference>
<dbReference type="InterPro" id="IPR029068">
    <property type="entry name" value="Glyas_Bleomycin-R_OHBP_Dase"/>
</dbReference>
<name>A0ABR0EI76_ZASCE</name>
<proteinExistence type="predicted"/>
<evidence type="ECO:0000313" key="4">
    <source>
        <dbReference type="Proteomes" id="UP001305779"/>
    </source>
</evidence>